<feature type="region of interest" description="Disordered" evidence="2">
    <location>
        <begin position="1"/>
        <end position="37"/>
    </location>
</feature>
<dbReference type="AlphaFoldDB" id="A0A8J1U6P6"/>
<dbReference type="Proteomes" id="UP000749559">
    <property type="component" value="Unassembled WGS sequence"/>
</dbReference>
<sequence length="333" mass="37210">MGPSNITNRKLKDNVTAKSKFKNGTVNKTHQLDTPKVSRALAETLRSCPDREGTPPRSEQVLAAPTVFGAEGGSLNSRPQDNTSDVIVVQHQYADTVPVSSKASNPHPTIQGGAIDQVMAMLTTIQQSQDKFQKHQESLQSSLDSIHTKMVEQENRIIEKVNTKIDNLKTETTKEVDSLRTNLQSQINNLESAFKASTEQVECVNIVIKNIEESLNENCETKINELLKDGLKLDASVVSATRQTKREGSKYPGLIIAKVCKQDKHRIMKNKKSLKNSAKYAKVYLEDFQTQELRKMNYNMRTVLSAAGKENQFVLRNGVFQKKLQSTIPNVNK</sequence>
<keyword evidence="4" id="KW-1185">Reference proteome</keyword>
<dbReference type="OrthoDB" id="6629108at2759"/>
<gene>
    <name evidence="3" type="ORF">OFUS_LOCUS16342</name>
</gene>
<proteinExistence type="predicted"/>
<evidence type="ECO:0000313" key="4">
    <source>
        <dbReference type="Proteomes" id="UP000749559"/>
    </source>
</evidence>
<accession>A0A8J1U6P6</accession>
<evidence type="ECO:0000256" key="1">
    <source>
        <dbReference type="SAM" id="Coils"/>
    </source>
</evidence>
<protein>
    <submittedName>
        <fullName evidence="3">Uncharacterized protein</fullName>
    </submittedName>
</protein>
<name>A0A8J1U6P6_OWEFU</name>
<comment type="caution">
    <text evidence="3">The sequence shown here is derived from an EMBL/GenBank/DDBJ whole genome shotgun (WGS) entry which is preliminary data.</text>
</comment>
<reference evidence="3" key="1">
    <citation type="submission" date="2022-03" db="EMBL/GenBank/DDBJ databases">
        <authorList>
            <person name="Martin C."/>
        </authorList>
    </citation>
    <scope>NUCLEOTIDE SEQUENCE</scope>
</reference>
<dbReference type="Gene3D" id="1.20.120.20">
    <property type="entry name" value="Apolipoprotein"/>
    <property type="match status" value="1"/>
</dbReference>
<dbReference type="EMBL" id="CAIIXF020000008">
    <property type="protein sequence ID" value="CAH1791240.1"/>
    <property type="molecule type" value="Genomic_DNA"/>
</dbReference>
<organism evidence="3 4">
    <name type="scientific">Owenia fusiformis</name>
    <name type="common">Polychaete worm</name>
    <dbReference type="NCBI Taxonomy" id="6347"/>
    <lineage>
        <taxon>Eukaryota</taxon>
        <taxon>Metazoa</taxon>
        <taxon>Spiralia</taxon>
        <taxon>Lophotrochozoa</taxon>
        <taxon>Annelida</taxon>
        <taxon>Polychaeta</taxon>
        <taxon>Sedentaria</taxon>
        <taxon>Canalipalpata</taxon>
        <taxon>Sabellida</taxon>
        <taxon>Oweniida</taxon>
        <taxon>Oweniidae</taxon>
        <taxon>Owenia</taxon>
    </lineage>
</organism>
<feature type="coiled-coil region" evidence="1">
    <location>
        <begin position="151"/>
        <end position="200"/>
    </location>
</feature>
<dbReference type="SUPFAM" id="SSF47162">
    <property type="entry name" value="Apolipoprotein"/>
    <property type="match status" value="1"/>
</dbReference>
<keyword evidence="1" id="KW-0175">Coiled coil</keyword>
<evidence type="ECO:0000256" key="2">
    <source>
        <dbReference type="SAM" id="MobiDB-lite"/>
    </source>
</evidence>
<evidence type="ECO:0000313" key="3">
    <source>
        <dbReference type="EMBL" id="CAH1791240.1"/>
    </source>
</evidence>